<dbReference type="EMBL" id="BAFH01000002">
    <property type="protein sequence ID" value="GAB61456.1"/>
    <property type="molecule type" value="Genomic_DNA"/>
</dbReference>
<sequence length="305" mass="34170">MIDKLDSVLDHLFRSKVDLLKSGSPPTVIDGQIDFQPPDDAWITHVNGLGSRKALNVYLIDLRENVNLRSNEKVRSYNNGVISEELAPVQMDCHYLITAWSPASEQQGKTIEEHQLLYQVLAVLLNNRPIVPRKIFEPDPLPSNFPDILADAELPMTIVPAEGFPKLAEFWGTMGNNRRWKPGVYVTVTLPVILDKQISGPMVITRDIKLGERTSPDERKIKPGTLDELFRIGGQVTQSAGVPVEGASVMIFELGITTKTNKDGRYSIGTLRRGQYTLHAEFDTRVREKRITIPAKKGSDYNVEL</sequence>
<dbReference type="SUPFAM" id="SSF49452">
    <property type="entry name" value="Starch-binding domain-like"/>
    <property type="match status" value="1"/>
</dbReference>
<evidence type="ECO:0000313" key="3">
    <source>
        <dbReference type="Proteomes" id="UP000002985"/>
    </source>
</evidence>
<name>I3IIB1_9BACT</name>
<dbReference type="InterPro" id="IPR025351">
    <property type="entry name" value="Pvc16_N"/>
</dbReference>
<dbReference type="AlphaFoldDB" id="I3IIB1"/>
<dbReference type="Pfam" id="PF13620">
    <property type="entry name" value="CarboxypepD_reg"/>
    <property type="match status" value="1"/>
</dbReference>
<protein>
    <recommendedName>
        <fullName evidence="1">Pvc16 N-terminal domain-containing protein</fullName>
    </recommendedName>
</protein>
<dbReference type="Proteomes" id="UP000002985">
    <property type="component" value="Unassembled WGS sequence"/>
</dbReference>
<feature type="domain" description="Pvc16 N-terminal" evidence="1">
    <location>
        <begin position="18"/>
        <end position="197"/>
    </location>
</feature>
<organism evidence="2 3">
    <name type="scientific">Candidatus Jettenia caeni</name>
    <dbReference type="NCBI Taxonomy" id="247490"/>
    <lineage>
        <taxon>Bacteria</taxon>
        <taxon>Pseudomonadati</taxon>
        <taxon>Planctomycetota</taxon>
        <taxon>Candidatus Brocadiia</taxon>
        <taxon>Candidatus Brocadiales</taxon>
        <taxon>Candidatus Brocadiaceae</taxon>
        <taxon>Candidatus Jettenia</taxon>
    </lineage>
</organism>
<gene>
    <name evidence="2" type="ORF">KSU1_B0599</name>
</gene>
<accession>I3IIB1</accession>
<reference evidence="2 3" key="1">
    <citation type="journal article" date="2012" name="FEBS Lett.">
        <title>Anammox organism KSU-1 expresses a NirK-type copper-containing nitrite reductase instead of a NirS-type with cytochrome cd1.</title>
        <authorList>
            <person name="Hira D."/>
            <person name="Toh H."/>
            <person name="Migita C.T."/>
            <person name="Okubo H."/>
            <person name="Nishiyama T."/>
            <person name="Hattori M."/>
            <person name="Furukawa K."/>
            <person name="Fujii T."/>
        </authorList>
    </citation>
    <scope>NUCLEOTIDE SEQUENCE [LARGE SCALE GENOMIC DNA]</scope>
</reference>
<dbReference type="STRING" id="247490.KSU1_B0599"/>
<proteinExistence type="predicted"/>
<evidence type="ECO:0000259" key="1">
    <source>
        <dbReference type="Pfam" id="PF14065"/>
    </source>
</evidence>
<dbReference type="eggNOG" id="ENOG5030Q77">
    <property type="taxonomic scope" value="Bacteria"/>
</dbReference>
<dbReference type="GO" id="GO:0030246">
    <property type="term" value="F:carbohydrate binding"/>
    <property type="evidence" value="ECO:0007669"/>
    <property type="project" value="InterPro"/>
</dbReference>
<keyword evidence="3" id="KW-1185">Reference proteome</keyword>
<dbReference type="InterPro" id="IPR013784">
    <property type="entry name" value="Carb-bd-like_fold"/>
</dbReference>
<dbReference type="Pfam" id="PF14065">
    <property type="entry name" value="Pvc16_N"/>
    <property type="match status" value="1"/>
</dbReference>
<dbReference type="Gene3D" id="2.60.40.1120">
    <property type="entry name" value="Carboxypeptidase-like, regulatory domain"/>
    <property type="match status" value="1"/>
</dbReference>
<comment type="caution">
    <text evidence="2">The sequence shown here is derived from an EMBL/GenBank/DDBJ whole genome shotgun (WGS) entry which is preliminary data.</text>
</comment>
<evidence type="ECO:0000313" key="2">
    <source>
        <dbReference type="EMBL" id="GAB61456.1"/>
    </source>
</evidence>
<dbReference type="OrthoDB" id="5514409at2"/>